<dbReference type="InterPro" id="IPR021471">
    <property type="entry name" value="DUF3124"/>
</dbReference>
<comment type="caution">
    <text evidence="1">The sequence shown here is derived from an EMBL/GenBank/DDBJ whole genome shotgun (WGS) entry which is preliminary data.</text>
</comment>
<dbReference type="RefSeq" id="WP_010516665.1">
    <property type="nucleotide sequence ID" value="NZ_AFOE01000004.1"/>
</dbReference>
<accession>A0A1V6LT96</accession>
<gene>
    <name evidence="1" type="ORF">BUL40_05360</name>
</gene>
<keyword evidence="2" id="KW-1185">Reference proteome</keyword>
<name>A0A1V6LT96_9FLAO</name>
<evidence type="ECO:0008006" key="3">
    <source>
        <dbReference type="Google" id="ProtNLM"/>
    </source>
</evidence>
<evidence type="ECO:0000313" key="1">
    <source>
        <dbReference type="EMBL" id="OQD43267.1"/>
    </source>
</evidence>
<dbReference type="AlphaFoldDB" id="A0A1V6LT96"/>
<proteinExistence type="predicted"/>
<reference evidence="1 2" key="1">
    <citation type="submission" date="2016-12" db="EMBL/GenBank/DDBJ databases">
        <authorList>
            <person name="Song W.-J."/>
            <person name="Kurnit D.M."/>
        </authorList>
    </citation>
    <scope>NUCLEOTIDE SEQUENCE [LARGE SCALE GENOMIC DNA]</scope>
    <source>
        <strain evidence="1 2">HSG9</strain>
    </source>
</reference>
<evidence type="ECO:0000313" key="2">
    <source>
        <dbReference type="Proteomes" id="UP000191680"/>
    </source>
</evidence>
<organism evidence="1 2">
    <name type="scientific">Croceivirga radicis</name>
    <dbReference type="NCBI Taxonomy" id="1929488"/>
    <lineage>
        <taxon>Bacteria</taxon>
        <taxon>Pseudomonadati</taxon>
        <taxon>Bacteroidota</taxon>
        <taxon>Flavobacteriia</taxon>
        <taxon>Flavobacteriales</taxon>
        <taxon>Flavobacteriaceae</taxon>
        <taxon>Croceivirga</taxon>
    </lineage>
</organism>
<dbReference type="Proteomes" id="UP000191680">
    <property type="component" value="Unassembled WGS sequence"/>
</dbReference>
<dbReference type="Pfam" id="PF11322">
    <property type="entry name" value="DUF3124"/>
    <property type="match status" value="1"/>
</dbReference>
<dbReference type="EMBL" id="MTBC01000003">
    <property type="protein sequence ID" value="OQD43267.1"/>
    <property type="molecule type" value="Genomic_DNA"/>
</dbReference>
<sequence length="156" mass="17574">MNCNLPVREEDPKRTDLSDKPVAQLPVDSLKINGKTYLSVYSEVYSYSEHTTHNLTSTISLRNRDAKHPVYIEKATFYDTKGKALHEYVTKPFALAPMETVHIVINEKDEEGGTGANFIFEWATEQNTITPLFEAVMISTQGQQGLSFVTYGQPIN</sequence>
<protein>
    <recommendedName>
        <fullName evidence="3">DUF3124 domain-containing protein</fullName>
    </recommendedName>
</protein>